<evidence type="ECO:0000313" key="3">
    <source>
        <dbReference type="Proteomes" id="UP000217676"/>
    </source>
</evidence>
<feature type="compositionally biased region" description="Basic residues" evidence="1">
    <location>
        <begin position="66"/>
        <end position="75"/>
    </location>
</feature>
<reference evidence="2 3" key="1">
    <citation type="journal article" date="2016" name="Genome Announc.">
        <title>Complete Genome Sequence of Thiostrepton-Producing Streptomyces laurentii ATCC 31255.</title>
        <authorList>
            <person name="Doi K."/>
            <person name="Fujino Y."/>
            <person name="Nagayoshi Y."/>
            <person name="Ohshima T."/>
            <person name="Ogata S."/>
        </authorList>
    </citation>
    <scope>NUCLEOTIDE SEQUENCE [LARGE SCALE GENOMIC DNA]</scope>
    <source>
        <strain evidence="2 3">ATCC 31255</strain>
    </source>
</reference>
<sequence>MCVALVIGVGRPAKADWLIAWGSSDPAGFPSVPLARAEHGGGRLSNATPKPAGRGSAYDYRPSPRQLRRSSPKRMMRVTVAEAVMDPDDRSSMRTAAAVKGKR</sequence>
<proteinExistence type="predicted"/>
<organism evidence="2 3">
    <name type="scientific">Streptomyces laurentii</name>
    <dbReference type="NCBI Taxonomy" id="39478"/>
    <lineage>
        <taxon>Bacteria</taxon>
        <taxon>Bacillati</taxon>
        <taxon>Actinomycetota</taxon>
        <taxon>Actinomycetes</taxon>
        <taxon>Kitasatosporales</taxon>
        <taxon>Streptomycetaceae</taxon>
        <taxon>Streptomyces</taxon>
    </lineage>
</organism>
<dbReference type="Proteomes" id="UP000217676">
    <property type="component" value="Chromosome"/>
</dbReference>
<keyword evidence="3" id="KW-1185">Reference proteome</keyword>
<dbReference type="EMBL" id="AP017424">
    <property type="protein sequence ID" value="BAU83079.1"/>
    <property type="molecule type" value="Genomic_DNA"/>
</dbReference>
<dbReference type="KEGG" id="slau:SLA_2145"/>
<evidence type="ECO:0000256" key="1">
    <source>
        <dbReference type="SAM" id="MobiDB-lite"/>
    </source>
</evidence>
<feature type="region of interest" description="Disordered" evidence="1">
    <location>
        <begin position="84"/>
        <end position="103"/>
    </location>
</feature>
<dbReference type="AlphaFoldDB" id="A0A160NWI5"/>
<gene>
    <name evidence="2" type="ORF">SLA_2145</name>
</gene>
<evidence type="ECO:0000313" key="2">
    <source>
        <dbReference type="EMBL" id="BAU83079.1"/>
    </source>
</evidence>
<protein>
    <submittedName>
        <fullName evidence="2">Uncharacterized protein</fullName>
    </submittedName>
</protein>
<name>A0A160NWI5_STRLU</name>
<accession>A0A160NWI5</accession>
<feature type="region of interest" description="Disordered" evidence="1">
    <location>
        <begin position="32"/>
        <end position="75"/>
    </location>
</feature>